<dbReference type="HOGENOM" id="CLU_041217_10_2_1"/>
<evidence type="ECO:0000313" key="5">
    <source>
        <dbReference type="Proteomes" id="UP000001593"/>
    </source>
</evidence>
<protein>
    <recommendedName>
        <fullName evidence="6">Ras-related protein Rab-20</fullName>
    </recommendedName>
</protein>
<dbReference type="OrthoDB" id="25896at2759"/>
<dbReference type="PANTHER" id="PTHR24073">
    <property type="entry name" value="DRAB5-RELATED"/>
    <property type="match status" value="1"/>
</dbReference>
<sequence>MQKPPGKKKADLKIVILGEASVGKTSLIQRYIDRVFTEDKLSTIGASFFLKQWGPYNVAIWDTAGEEKYAGLSSFYCRGASAAIVAYDITKESSLKVLNDRHLHLLQAAEPNCLVVIVGCKKDLVTDDTREITEAAGMELAKVQNELKSRSLLSLKRTPFFETSSKTGDGVDNVFEFILSTCLPLDDAETASKSLRRPTGVNMEGGGATVEKKKCC</sequence>
<name>A7RU11_NEMVE</name>
<dbReference type="PRINTS" id="PR00449">
    <property type="entry name" value="RASTRNSFRMNG"/>
</dbReference>
<dbReference type="EMBL" id="DS469539">
    <property type="protein sequence ID" value="EDO45000.1"/>
    <property type="molecule type" value="Genomic_DNA"/>
</dbReference>
<dbReference type="FunFam" id="3.40.50.300:FF:003553">
    <property type="entry name" value="Predicted protein"/>
    <property type="match status" value="1"/>
</dbReference>
<dbReference type="OMA" id="DEQDMPA"/>
<dbReference type="SMART" id="SM00173">
    <property type="entry name" value="RAS"/>
    <property type="match status" value="1"/>
</dbReference>
<keyword evidence="2" id="KW-0342">GTP-binding</keyword>
<dbReference type="AlphaFoldDB" id="A7RU11"/>
<dbReference type="SMART" id="SM00175">
    <property type="entry name" value="RAB"/>
    <property type="match status" value="1"/>
</dbReference>
<dbReference type="GO" id="GO:0005525">
    <property type="term" value="F:GTP binding"/>
    <property type="evidence" value="ECO:0007669"/>
    <property type="project" value="UniProtKB-KW"/>
</dbReference>
<dbReference type="eggNOG" id="KOG0092">
    <property type="taxonomic scope" value="Eukaryota"/>
</dbReference>
<dbReference type="GO" id="GO:0006886">
    <property type="term" value="P:intracellular protein transport"/>
    <property type="evidence" value="ECO:0000318"/>
    <property type="project" value="GO_Central"/>
</dbReference>
<evidence type="ECO:0000256" key="2">
    <source>
        <dbReference type="ARBA" id="ARBA00023134"/>
    </source>
</evidence>
<dbReference type="PhylomeDB" id="A7RU11"/>
<dbReference type="SUPFAM" id="SSF52540">
    <property type="entry name" value="P-loop containing nucleoside triphosphate hydrolases"/>
    <property type="match status" value="1"/>
</dbReference>
<dbReference type="GO" id="GO:0012505">
    <property type="term" value="C:endomembrane system"/>
    <property type="evidence" value="ECO:0000318"/>
    <property type="project" value="GO_Central"/>
</dbReference>
<proteinExistence type="predicted"/>
<dbReference type="STRING" id="45351.A7RU11"/>
<evidence type="ECO:0008006" key="6">
    <source>
        <dbReference type="Google" id="ProtNLM"/>
    </source>
</evidence>
<evidence type="ECO:0000313" key="4">
    <source>
        <dbReference type="EMBL" id="EDO45000.1"/>
    </source>
</evidence>
<accession>A7RU11</accession>
<dbReference type="InterPro" id="IPR001806">
    <property type="entry name" value="Small_GTPase"/>
</dbReference>
<dbReference type="PROSITE" id="PS51419">
    <property type="entry name" value="RAB"/>
    <property type="match status" value="1"/>
</dbReference>
<dbReference type="InterPro" id="IPR005225">
    <property type="entry name" value="Small_GTP-bd"/>
</dbReference>
<evidence type="ECO:0000256" key="3">
    <source>
        <dbReference type="SAM" id="MobiDB-lite"/>
    </source>
</evidence>
<dbReference type="Gene3D" id="3.40.50.300">
    <property type="entry name" value="P-loop containing nucleotide triphosphate hydrolases"/>
    <property type="match status" value="1"/>
</dbReference>
<dbReference type="Proteomes" id="UP000001593">
    <property type="component" value="Unassembled WGS sequence"/>
</dbReference>
<dbReference type="InParanoid" id="A7RU11"/>
<gene>
    <name evidence="4" type="ORF">NEMVEDRAFT_v1g228748</name>
</gene>
<keyword evidence="1" id="KW-0547">Nucleotide-binding</keyword>
<evidence type="ECO:0000256" key="1">
    <source>
        <dbReference type="ARBA" id="ARBA00022741"/>
    </source>
</evidence>
<dbReference type="KEGG" id="nve:5516968"/>
<reference evidence="4 5" key="1">
    <citation type="journal article" date="2007" name="Science">
        <title>Sea anemone genome reveals ancestral eumetazoan gene repertoire and genomic organization.</title>
        <authorList>
            <person name="Putnam N.H."/>
            <person name="Srivastava M."/>
            <person name="Hellsten U."/>
            <person name="Dirks B."/>
            <person name="Chapman J."/>
            <person name="Salamov A."/>
            <person name="Terry A."/>
            <person name="Shapiro H."/>
            <person name="Lindquist E."/>
            <person name="Kapitonov V.V."/>
            <person name="Jurka J."/>
            <person name="Genikhovich G."/>
            <person name="Grigoriev I.V."/>
            <person name="Lucas S.M."/>
            <person name="Steele R.E."/>
            <person name="Finnerty J.R."/>
            <person name="Technau U."/>
            <person name="Martindale M.Q."/>
            <person name="Rokhsar D.S."/>
        </authorList>
    </citation>
    <scope>NUCLEOTIDE SEQUENCE [LARGE SCALE GENOMIC DNA]</scope>
    <source>
        <strain evidence="5">CH2 X CH6</strain>
    </source>
</reference>
<dbReference type="GO" id="GO:0006897">
    <property type="term" value="P:endocytosis"/>
    <property type="evidence" value="ECO:0000318"/>
    <property type="project" value="GO_Central"/>
</dbReference>
<organism evidence="4 5">
    <name type="scientific">Nematostella vectensis</name>
    <name type="common">Starlet sea anemone</name>
    <dbReference type="NCBI Taxonomy" id="45351"/>
    <lineage>
        <taxon>Eukaryota</taxon>
        <taxon>Metazoa</taxon>
        <taxon>Cnidaria</taxon>
        <taxon>Anthozoa</taxon>
        <taxon>Hexacorallia</taxon>
        <taxon>Actiniaria</taxon>
        <taxon>Edwardsiidae</taxon>
        <taxon>Nematostella</taxon>
    </lineage>
</organism>
<feature type="region of interest" description="Disordered" evidence="3">
    <location>
        <begin position="197"/>
        <end position="216"/>
    </location>
</feature>
<dbReference type="NCBIfam" id="TIGR00231">
    <property type="entry name" value="small_GTP"/>
    <property type="match status" value="1"/>
</dbReference>
<dbReference type="SMART" id="SM00174">
    <property type="entry name" value="RHO"/>
    <property type="match status" value="1"/>
</dbReference>
<keyword evidence="5" id="KW-1185">Reference proteome</keyword>
<dbReference type="Pfam" id="PF00071">
    <property type="entry name" value="Ras"/>
    <property type="match status" value="1"/>
</dbReference>
<dbReference type="GO" id="GO:0003924">
    <property type="term" value="F:GTPase activity"/>
    <property type="evidence" value="ECO:0000318"/>
    <property type="project" value="GO_Central"/>
</dbReference>
<dbReference type="InterPro" id="IPR027417">
    <property type="entry name" value="P-loop_NTPase"/>
</dbReference>
<dbReference type="PROSITE" id="PS51421">
    <property type="entry name" value="RAS"/>
    <property type="match status" value="1"/>
</dbReference>